<dbReference type="GO" id="GO:0003676">
    <property type="term" value="F:nucleic acid binding"/>
    <property type="evidence" value="ECO:0007669"/>
    <property type="project" value="InterPro"/>
</dbReference>
<feature type="compositionally biased region" description="Basic and acidic residues" evidence="3">
    <location>
        <begin position="330"/>
        <end position="358"/>
    </location>
</feature>
<evidence type="ECO:0000256" key="2">
    <source>
        <dbReference type="PROSITE-ProRule" id="PRU00047"/>
    </source>
</evidence>
<keyword evidence="2" id="KW-0479">Metal-binding</keyword>
<keyword evidence="2" id="KW-0863">Zinc-finger</keyword>
<comment type="caution">
    <text evidence="5">The sequence shown here is derived from an EMBL/GenBank/DDBJ whole genome shotgun (WGS) entry which is preliminary data.</text>
</comment>
<organism evidence="5 6">
    <name type="scientific">Mycena rosella</name>
    <name type="common">Pink bonnet</name>
    <name type="synonym">Agaricus rosellus</name>
    <dbReference type="NCBI Taxonomy" id="1033263"/>
    <lineage>
        <taxon>Eukaryota</taxon>
        <taxon>Fungi</taxon>
        <taxon>Dikarya</taxon>
        <taxon>Basidiomycota</taxon>
        <taxon>Agaricomycotina</taxon>
        <taxon>Agaricomycetes</taxon>
        <taxon>Agaricomycetidae</taxon>
        <taxon>Agaricales</taxon>
        <taxon>Marasmiineae</taxon>
        <taxon>Mycenaceae</taxon>
        <taxon>Mycena</taxon>
    </lineage>
</organism>
<keyword evidence="6" id="KW-1185">Reference proteome</keyword>
<protein>
    <recommendedName>
        <fullName evidence="4">CCHC-type domain-containing protein</fullName>
    </recommendedName>
</protein>
<evidence type="ECO:0000256" key="3">
    <source>
        <dbReference type="SAM" id="MobiDB-lite"/>
    </source>
</evidence>
<keyword evidence="2" id="KW-0862">Zinc</keyword>
<feature type="compositionally biased region" description="Low complexity" evidence="3">
    <location>
        <begin position="429"/>
        <end position="443"/>
    </location>
</feature>
<dbReference type="SUPFAM" id="SSF57756">
    <property type="entry name" value="Retrovirus zinc finger-like domains"/>
    <property type="match status" value="1"/>
</dbReference>
<dbReference type="Proteomes" id="UP001221757">
    <property type="component" value="Unassembled WGS sequence"/>
</dbReference>
<dbReference type="AlphaFoldDB" id="A0AAD7DMG7"/>
<feature type="region of interest" description="Disordered" evidence="3">
    <location>
        <begin position="392"/>
        <end position="467"/>
    </location>
</feature>
<proteinExistence type="predicted"/>
<dbReference type="GO" id="GO:0006397">
    <property type="term" value="P:mRNA processing"/>
    <property type="evidence" value="ECO:0007669"/>
    <property type="project" value="UniProtKB-KW"/>
</dbReference>
<reference evidence="5" key="1">
    <citation type="submission" date="2023-03" db="EMBL/GenBank/DDBJ databases">
        <title>Massive genome expansion in bonnet fungi (Mycena s.s.) driven by repeated elements and novel gene families across ecological guilds.</title>
        <authorList>
            <consortium name="Lawrence Berkeley National Laboratory"/>
            <person name="Harder C.B."/>
            <person name="Miyauchi S."/>
            <person name="Viragh M."/>
            <person name="Kuo A."/>
            <person name="Thoen E."/>
            <person name="Andreopoulos B."/>
            <person name="Lu D."/>
            <person name="Skrede I."/>
            <person name="Drula E."/>
            <person name="Henrissat B."/>
            <person name="Morin E."/>
            <person name="Kohler A."/>
            <person name="Barry K."/>
            <person name="LaButti K."/>
            <person name="Morin E."/>
            <person name="Salamov A."/>
            <person name="Lipzen A."/>
            <person name="Mereny Z."/>
            <person name="Hegedus B."/>
            <person name="Baldrian P."/>
            <person name="Stursova M."/>
            <person name="Weitz H."/>
            <person name="Taylor A."/>
            <person name="Grigoriev I.V."/>
            <person name="Nagy L.G."/>
            <person name="Martin F."/>
            <person name="Kauserud H."/>
        </authorList>
    </citation>
    <scope>NUCLEOTIDE SEQUENCE</scope>
    <source>
        <strain evidence="5">CBHHK067</strain>
    </source>
</reference>
<sequence length="514" mass="56157">MSRNNVRTRKRRSVSAPNVKTLGEEIAAVNAPPDTTVGDATGGEFGGGKVAARLGNESPHGHRTSNLDLAVKWGLPCNVVQATEDTSSDEHADIPGAEEKSEEGISVFSAHGELPLWNLPAADNAMLRADIVPHVWKLELEEYMGLFQTTVSEDTDSDGDSTDINMIMTPVESWDNGDWTLATSKTVRVEGVYDSKQNKLAVHSKYFPEWFNLSNDNRLVEVLSEIDLPEFPPLDFSVLEGRLQEISNNKNILELLSGLYSPAAATTEDMQIQAAIIESLKDPKAKHLHAKRRVGSSALKLGAVIIKVNTDGEERTGLADEAEAGPSKGKGVDATEKGPEYEKLHKSGRAKKGDQAEKKSHRKTEKVKDNHLKPQHFKQNVQEAFNREQKLAGNHTQQRQWGQKKGAYEGQNNFKPGQGSSTANANLENKSGSKQGSTSGKNSGKNDTKPKNGGHTNKLSKEERDRLRAEGRCFTCKDIGHESRNCPERQIAKGPTLKAGSVQFTGLERKAKAA</sequence>
<dbReference type="PROSITE" id="PS50158">
    <property type="entry name" value="ZF_CCHC"/>
    <property type="match status" value="1"/>
</dbReference>
<keyword evidence="1" id="KW-0507">mRNA processing</keyword>
<evidence type="ECO:0000259" key="4">
    <source>
        <dbReference type="PROSITE" id="PS50158"/>
    </source>
</evidence>
<evidence type="ECO:0000313" key="6">
    <source>
        <dbReference type="Proteomes" id="UP001221757"/>
    </source>
</evidence>
<dbReference type="GO" id="GO:0008270">
    <property type="term" value="F:zinc ion binding"/>
    <property type="evidence" value="ECO:0007669"/>
    <property type="project" value="UniProtKB-KW"/>
</dbReference>
<evidence type="ECO:0000256" key="1">
    <source>
        <dbReference type="ARBA" id="ARBA00022664"/>
    </source>
</evidence>
<accession>A0AAD7DMG7</accession>
<dbReference type="EMBL" id="JARKIE010000039">
    <property type="protein sequence ID" value="KAJ7695211.1"/>
    <property type="molecule type" value="Genomic_DNA"/>
</dbReference>
<dbReference type="InterPro" id="IPR036875">
    <property type="entry name" value="Znf_CCHC_sf"/>
</dbReference>
<feature type="domain" description="CCHC-type" evidence="4">
    <location>
        <begin position="472"/>
        <end position="488"/>
    </location>
</feature>
<feature type="region of interest" description="Disordered" evidence="3">
    <location>
        <begin position="316"/>
        <end position="376"/>
    </location>
</feature>
<feature type="region of interest" description="Disordered" evidence="3">
    <location>
        <begin position="84"/>
        <end position="103"/>
    </location>
</feature>
<gene>
    <name evidence="5" type="ORF">B0H17DRAFT_1131675</name>
</gene>
<dbReference type="InterPro" id="IPR001878">
    <property type="entry name" value="Znf_CCHC"/>
</dbReference>
<feature type="compositionally biased region" description="Polar residues" evidence="3">
    <location>
        <begin position="410"/>
        <end position="428"/>
    </location>
</feature>
<feature type="compositionally biased region" description="Basic and acidic residues" evidence="3">
    <location>
        <begin position="88"/>
        <end position="103"/>
    </location>
</feature>
<name>A0AAD7DMG7_MYCRO</name>
<evidence type="ECO:0000313" key="5">
    <source>
        <dbReference type="EMBL" id="KAJ7695211.1"/>
    </source>
</evidence>